<comment type="caution">
    <text evidence="1">The sequence shown here is derived from an EMBL/GenBank/DDBJ whole genome shotgun (WGS) entry which is preliminary data.</text>
</comment>
<proteinExistence type="predicted"/>
<name>A0A7J6V7V4_THATH</name>
<keyword evidence="2" id="KW-1185">Reference proteome</keyword>
<sequence>MCPVQDVDTSTTCYTVDSMKGICRGPQLLSQTSQHFSDTKKTGANLLKETHVIREPIRFTNSKSSPFHELLTLPSTTDLRDSLVPQLQDSRNSTRRKRKAETDTINITNFSVRKPFTGVASCPLIKDLLLGQSPVKSQAIGEEIGEIRSRKTDRNISDRKQQAFRLLAAEDSIQNRALSTSLTETLDVENFYSYVEQPEKHNFNFPQNAPFVQQNMSWVKRLKLGEPYTSSLGSKRSELGDFSSGDRVNELYCKIIENSDNSSSDLILNRFPDEGQMEMGRGTVLLNNRDSISLDLAGKCQHLFLSHPWIQRWCQKSQQMKPTTPVTREPENWKATMDEFQPKKLPSIAAMALVGKATSSRLLAGSVMIWNIEGIR</sequence>
<evidence type="ECO:0000313" key="1">
    <source>
        <dbReference type="EMBL" id="KAF5181204.1"/>
    </source>
</evidence>
<evidence type="ECO:0000313" key="2">
    <source>
        <dbReference type="Proteomes" id="UP000554482"/>
    </source>
</evidence>
<evidence type="ECO:0008006" key="3">
    <source>
        <dbReference type="Google" id="ProtNLM"/>
    </source>
</evidence>
<dbReference type="OrthoDB" id="649277at2759"/>
<dbReference type="EMBL" id="JABWDY010036458">
    <property type="protein sequence ID" value="KAF5181204.1"/>
    <property type="molecule type" value="Genomic_DNA"/>
</dbReference>
<gene>
    <name evidence="1" type="ORF">FRX31_029212</name>
</gene>
<dbReference type="PANTHER" id="PTHR36062">
    <property type="entry name" value="OS01G0687300 PROTEIN"/>
    <property type="match status" value="1"/>
</dbReference>
<dbReference type="GO" id="GO:0010099">
    <property type="term" value="P:regulation of photomorphogenesis"/>
    <property type="evidence" value="ECO:0007669"/>
    <property type="project" value="InterPro"/>
</dbReference>
<dbReference type="Proteomes" id="UP000554482">
    <property type="component" value="Unassembled WGS sequence"/>
</dbReference>
<organism evidence="1 2">
    <name type="scientific">Thalictrum thalictroides</name>
    <name type="common">Rue-anemone</name>
    <name type="synonym">Anemone thalictroides</name>
    <dbReference type="NCBI Taxonomy" id="46969"/>
    <lineage>
        <taxon>Eukaryota</taxon>
        <taxon>Viridiplantae</taxon>
        <taxon>Streptophyta</taxon>
        <taxon>Embryophyta</taxon>
        <taxon>Tracheophyta</taxon>
        <taxon>Spermatophyta</taxon>
        <taxon>Magnoliopsida</taxon>
        <taxon>Ranunculales</taxon>
        <taxon>Ranunculaceae</taxon>
        <taxon>Thalictroideae</taxon>
        <taxon>Thalictrum</taxon>
    </lineage>
</organism>
<dbReference type="PANTHER" id="PTHR36062:SF1">
    <property type="entry name" value="OS01G0687300 PROTEIN"/>
    <property type="match status" value="1"/>
</dbReference>
<protein>
    <recommendedName>
        <fullName evidence="3">F-box protein</fullName>
    </recommendedName>
</protein>
<accession>A0A7J6V7V4</accession>
<dbReference type="AlphaFoldDB" id="A0A7J6V7V4"/>
<reference evidence="1 2" key="1">
    <citation type="submission" date="2020-06" db="EMBL/GenBank/DDBJ databases">
        <title>Transcriptomic and genomic resources for Thalictrum thalictroides and T. hernandezii: Facilitating candidate gene discovery in an emerging model plant lineage.</title>
        <authorList>
            <person name="Arias T."/>
            <person name="Riano-Pachon D.M."/>
            <person name="Di Stilio V.S."/>
        </authorList>
    </citation>
    <scope>NUCLEOTIDE SEQUENCE [LARGE SCALE GENOMIC DNA]</scope>
    <source>
        <strain evidence="2">cv. WT478/WT964</strain>
        <tissue evidence="1">Leaves</tissue>
    </source>
</reference>
<dbReference type="InterPro" id="IPR037476">
    <property type="entry name" value="PCH1"/>
</dbReference>